<comment type="caution">
    <text evidence="10">The sequence shown here is derived from an EMBL/GenBank/DDBJ whole genome shotgun (WGS) entry which is preliminary data.</text>
</comment>
<dbReference type="Proteomes" id="UP000175679">
    <property type="component" value="Unassembled WGS sequence"/>
</dbReference>
<feature type="transmembrane region" description="Helical" evidence="8">
    <location>
        <begin position="6"/>
        <end position="21"/>
    </location>
</feature>
<keyword evidence="3" id="KW-1003">Cell membrane</keyword>
<feature type="transmembrane region" description="Helical" evidence="8">
    <location>
        <begin position="353"/>
        <end position="372"/>
    </location>
</feature>
<dbReference type="GO" id="GO:0005886">
    <property type="term" value="C:plasma membrane"/>
    <property type="evidence" value="ECO:0007669"/>
    <property type="project" value="UniProtKB-SubCell"/>
</dbReference>
<feature type="transmembrane region" description="Helical" evidence="8">
    <location>
        <begin position="392"/>
        <end position="410"/>
    </location>
</feature>
<keyword evidence="11" id="KW-1185">Reference proteome</keyword>
<evidence type="ECO:0000256" key="4">
    <source>
        <dbReference type="ARBA" id="ARBA00022692"/>
    </source>
</evidence>
<keyword evidence="5 8" id="KW-1133">Transmembrane helix</keyword>
<dbReference type="EMBL" id="MJMG01000001">
    <property type="protein sequence ID" value="OEY87125.1"/>
    <property type="molecule type" value="Genomic_DNA"/>
</dbReference>
<keyword evidence="4 7" id="KW-0812">Transmembrane</keyword>
<feature type="transmembrane region" description="Helical" evidence="8">
    <location>
        <begin position="430"/>
        <end position="455"/>
    </location>
</feature>
<evidence type="ECO:0000256" key="1">
    <source>
        <dbReference type="ARBA" id="ARBA00004651"/>
    </source>
</evidence>
<comment type="similarity">
    <text evidence="2">Belongs to the CPA3 antiporters (TC 2.A.63) subunit D family.</text>
</comment>
<feature type="transmembrane region" description="Helical" evidence="8">
    <location>
        <begin position="202"/>
        <end position="223"/>
    </location>
</feature>
<evidence type="ECO:0000256" key="3">
    <source>
        <dbReference type="ARBA" id="ARBA00022475"/>
    </source>
</evidence>
<feature type="domain" description="NADH:quinone oxidoreductase/Mrp antiporter transmembrane" evidence="9">
    <location>
        <begin position="128"/>
        <end position="405"/>
    </location>
</feature>
<reference evidence="10 11" key="1">
    <citation type="submission" date="2016-09" db="EMBL/GenBank/DDBJ databases">
        <title>Genomic evidence for plant-parasitic nematodes as the earliest Wolbachia hosts.</title>
        <authorList>
            <person name="Brown A.M."/>
            <person name="Wasala S.K."/>
            <person name="Howe D.K."/>
            <person name="Peetz A.B."/>
            <person name="Zasada I.A."/>
            <person name="Denver D.R."/>
        </authorList>
    </citation>
    <scope>NUCLEOTIDE SEQUENCE [LARGE SCALE GENOMIC DNA]</scope>
    <source>
        <strain evidence="11">wPpe</strain>
    </source>
</reference>
<dbReference type="RefSeq" id="WP_070064776.1">
    <property type="nucleotide sequence ID" value="NZ_MJMG01000001.1"/>
</dbReference>
<dbReference type="PRINTS" id="PR01434">
    <property type="entry name" value="NADHDHGNASE5"/>
</dbReference>
<feature type="transmembrane region" description="Helical" evidence="8">
    <location>
        <begin position="74"/>
        <end position="95"/>
    </location>
</feature>
<dbReference type="AlphaFoldDB" id="A0A1E7QKX2"/>
<dbReference type="PANTHER" id="PTHR42703">
    <property type="entry name" value="NADH DEHYDROGENASE"/>
    <property type="match status" value="1"/>
</dbReference>
<sequence length="459" mass="50868">MQLPILQVIIPIIAAICCFLTKKHKISWLISLITTITTLTISFLLLIKTYNGTVITYNVGDWVPPHGIELRIDLLNSLIITLVNFIALMSVLYGFHVNEKEISQNKITGFYSLFLLCLSGLLGILVTNDIFNLYVFLEITSLSAYVLVSMGKDKEALVAAFEYLISGTIGATFYLFGIGLLYSMTGTLNMQDLADRIQPNQIVHLGLAFIFVGLAVKMALFPLSNWMVNAYSHAPTFVSVFFSGTVTKVMIYVFIRIFSIYNPSTFNNVAMILALAAILYGSVYAIIINDIKRLLAYSSISQIGYIVLALSLNAKVAAILHMLNHSIIKSSLFMAVGCITYQSHTIENLRKSMPHVALAFTILSLALIGIPLTGSFVSKWYIIQAAIESNAWIALMVCAVGSFITLIYVLKIIEKMYFSNANTHSTRVPLNMLSCLLFMTGLTLITGIIFFKLFINITI</sequence>
<evidence type="ECO:0000256" key="6">
    <source>
        <dbReference type="ARBA" id="ARBA00023136"/>
    </source>
</evidence>
<feature type="transmembrane region" description="Helical" evidence="8">
    <location>
        <begin position="28"/>
        <end position="47"/>
    </location>
</feature>
<evidence type="ECO:0000256" key="7">
    <source>
        <dbReference type="RuleBase" id="RU000320"/>
    </source>
</evidence>
<feature type="transmembrane region" description="Helical" evidence="8">
    <location>
        <begin position="235"/>
        <end position="257"/>
    </location>
</feature>
<feature type="transmembrane region" description="Helical" evidence="8">
    <location>
        <begin position="318"/>
        <end position="341"/>
    </location>
</feature>
<feature type="transmembrane region" description="Helical" evidence="8">
    <location>
        <begin position="107"/>
        <end position="125"/>
    </location>
</feature>
<organism evidence="10 11">
    <name type="scientific">Wolbachia pipientis</name>
    <dbReference type="NCBI Taxonomy" id="955"/>
    <lineage>
        <taxon>Bacteria</taxon>
        <taxon>Pseudomonadati</taxon>
        <taxon>Pseudomonadota</taxon>
        <taxon>Alphaproteobacteria</taxon>
        <taxon>Rickettsiales</taxon>
        <taxon>Anaplasmataceae</taxon>
        <taxon>Wolbachieae</taxon>
        <taxon>Wolbachia</taxon>
    </lineage>
</organism>
<feature type="transmembrane region" description="Helical" evidence="8">
    <location>
        <begin position="269"/>
        <end position="287"/>
    </location>
</feature>
<proteinExistence type="inferred from homology"/>
<gene>
    <name evidence="10" type="ORF">BIY23_01415</name>
</gene>
<name>A0A1E7QKX2_WOLPI</name>
<evidence type="ECO:0000313" key="11">
    <source>
        <dbReference type="Proteomes" id="UP000175679"/>
    </source>
</evidence>
<evidence type="ECO:0000256" key="2">
    <source>
        <dbReference type="ARBA" id="ARBA00005346"/>
    </source>
</evidence>
<accession>A0A1E7QKX2</accession>
<evidence type="ECO:0000256" key="5">
    <source>
        <dbReference type="ARBA" id="ARBA00022989"/>
    </source>
</evidence>
<dbReference type="OrthoDB" id="9768329at2"/>
<feature type="transmembrane region" description="Helical" evidence="8">
    <location>
        <begin position="294"/>
        <end position="312"/>
    </location>
</feature>
<dbReference type="InterPro" id="IPR050586">
    <property type="entry name" value="CPA3_Na-H_Antiporter_D"/>
</dbReference>
<dbReference type="PANTHER" id="PTHR42703:SF1">
    <property type="entry name" value="NA(+)_H(+) ANTIPORTER SUBUNIT D1"/>
    <property type="match status" value="1"/>
</dbReference>
<evidence type="ECO:0000259" key="9">
    <source>
        <dbReference type="Pfam" id="PF00361"/>
    </source>
</evidence>
<feature type="transmembrane region" description="Helical" evidence="8">
    <location>
        <begin position="160"/>
        <end position="182"/>
    </location>
</feature>
<protein>
    <submittedName>
        <fullName evidence="10">Cation:proton antiporter</fullName>
    </submittedName>
</protein>
<keyword evidence="6 8" id="KW-0472">Membrane</keyword>
<dbReference type="Pfam" id="PF00361">
    <property type="entry name" value="Proton_antipo_M"/>
    <property type="match status" value="1"/>
</dbReference>
<comment type="subcellular location">
    <subcellularLocation>
        <location evidence="1">Cell membrane</location>
        <topology evidence="1">Multi-pass membrane protein</topology>
    </subcellularLocation>
    <subcellularLocation>
        <location evidence="7">Membrane</location>
        <topology evidence="7">Multi-pass membrane protein</topology>
    </subcellularLocation>
</comment>
<evidence type="ECO:0000256" key="8">
    <source>
        <dbReference type="SAM" id="Phobius"/>
    </source>
</evidence>
<dbReference type="InterPro" id="IPR001750">
    <property type="entry name" value="ND/Mrp_TM"/>
</dbReference>
<evidence type="ECO:0000313" key="10">
    <source>
        <dbReference type="EMBL" id="OEY87125.1"/>
    </source>
</evidence>